<evidence type="ECO:0000313" key="2">
    <source>
        <dbReference type="EMBL" id="OBZ86494.1"/>
    </source>
</evidence>
<dbReference type="EMBL" id="LUGH01000294">
    <property type="protein sequence ID" value="OBZ86494.1"/>
    <property type="molecule type" value="Genomic_DNA"/>
</dbReference>
<dbReference type="InterPro" id="IPR011990">
    <property type="entry name" value="TPR-like_helical_dom_sf"/>
</dbReference>
<name>A0A1C7NGJ3_9FUNG</name>
<comment type="caution">
    <text evidence="2">The sequence shown here is derived from an EMBL/GenBank/DDBJ whole genome shotgun (WGS) entry which is preliminary data.</text>
</comment>
<evidence type="ECO:0000256" key="1">
    <source>
        <dbReference type="SAM" id="MobiDB-lite"/>
    </source>
</evidence>
<dbReference type="SUPFAM" id="SSF48452">
    <property type="entry name" value="TPR-like"/>
    <property type="match status" value="1"/>
</dbReference>
<feature type="compositionally biased region" description="Basic and acidic residues" evidence="1">
    <location>
        <begin position="1"/>
        <end position="28"/>
    </location>
</feature>
<protein>
    <submittedName>
        <fullName evidence="2">Uncharacterized protein</fullName>
    </submittedName>
</protein>
<dbReference type="AlphaFoldDB" id="A0A1C7NGJ3"/>
<dbReference type="OrthoDB" id="5573535at2759"/>
<sequence length="388" mass="44081">MSKRAHEGQESELESKRNRASREGHTEDCQDNLCEGCDVGEVEISFVRKDAQGQTVEPSAQELLVMAIEESNDDIKKRLFDLALDKYQKDEPENRVGYATCLVELGKSIDVQESIREGLDVLRGEKTKTTEVLLALSGAAIALVNSIRQKQIQYLVEEQQKLEENDDDEEEEIEENEELKQKQKPSKEETKIYAEAVDSLTEALKTGSSDEALFKEAHTVLNEMRTYGQSLNIPYYSELSTKVLHTVVDLIKQLPDYEQHDEALTLWAACLLNEQKPLETEEEQMKVMDKIESLLNDANKIHAKQNEGKENPWVWQMLAMNRINQSNLAEDEDQAIELYEGAIEAFKKAIALKPDDHELAAMFQVIAASEEKANAAAEEEDEEEEEEE</sequence>
<accession>A0A1C7NGJ3</accession>
<reference evidence="2 3" key="1">
    <citation type="submission" date="2016-03" db="EMBL/GenBank/DDBJ databases">
        <title>Choanephora cucurbitarum.</title>
        <authorList>
            <person name="Min B."/>
            <person name="Park H."/>
            <person name="Park J.-H."/>
            <person name="Shin H.-D."/>
            <person name="Choi I.-G."/>
        </authorList>
    </citation>
    <scope>NUCLEOTIDE SEQUENCE [LARGE SCALE GENOMIC DNA]</scope>
    <source>
        <strain evidence="2 3">KUS-F28377</strain>
    </source>
</reference>
<feature type="region of interest" description="Disordered" evidence="1">
    <location>
        <begin position="1"/>
        <end position="33"/>
    </location>
</feature>
<feature type="compositionally biased region" description="Acidic residues" evidence="1">
    <location>
        <begin position="164"/>
        <end position="177"/>
    </location>
</feature>
<gene>
    <name evidence="2" type="ORF">A0J61_05448</name>
</gene>
<proteinExistence type="predicted"/>
<feature type="region of interest" description="Disordered" evidence="1">
    <location>
        <begin position="162"/>
        <end position="188"/>
    </location>
</feature>
<organism evidence="2 3">
    <name type="scientific">Choanephora cucurbitarum</name>
    <dbReference type="NCBI Taxonomy" id="101091"/>
    <lineage>
        <taxon>Eukaryota</taxon>
        <taxon>Fungi</taxon>
        <taxon>Fungi incertae sedis</taxon>
        <taxon>Mucoromycota</taxon>
        <taxon>Mucoromycotina</taxon>
        <taxon>Mucoromycetes</taxon>
        <taxon>Mucorales</taxon>
        <taxon>Mucorineae</taxon>
        <taxon>Choanephoraceae</taxon>
        <taxon>Choanephoroideae</taxon>
        <taxon>Choanephora</taxon>
    </lineage>
</organism>
<keyword evidence="3" id="KW-1185">Reference proteome</keyword>
<dbReference type="InParanoid" id="A0A1C7NGJ3"/>
<evidence type="ECO:0000313" key="3">
    <source>
        <dbReference type="Proteomes" id="UP000093000"/>
    </source>
</evidence>
<dbReference type="Proteomes" id="UP000093000">
    <property type="component" value="Unassembled WGS sequence"/>
</dbReference>
<feature type="compositionally biased region" description="Basic and acidic residues" evidence="1">
    <location>
        <begin position="178"/>
        <end position="188"/>
    </location>
</feature>